<keyword evidence="2" id="KW-0217">Developmental protein</keyword>
<dbReference type="GO" id="GO:0030154">
    <property type="term" value="P:cell differentiation"/>
    <property type="evidence" value="ECO:0007669"/>
    <property type="project" value="UniProtKB-KW"/>
</dbReference>
<evidence type="ECO:0000256" key="4">
    <source>
        <dbReference type="ARBA" id="ARBA00022871"/>
    </source>
</evidence>
<dbReference type="GO" id="GO:0000981">
    <property type="term" value="F:DNA-binding transcription factor activity, RNA polymerase II-specific"/>
    <property type="evidence" value="ECO:0007669"/>
    <property type="project" value="TreeGrafter"/>
</dbReference>
<evidence type="ECO:0000256" key="8">
    <source>
        <dbReference type="ARBA" id="ARBA00023242"/>
    </source>
</evidence>
<keyword evidence="4" id="KW-0744">Spermatogenesis</keyword>
<evidence type="ECO:0000256" key="9">
    <source>
        <dbReference type="SAM" id="MobiDB-lite"/>
    </source>
</evidence>
<keyword evidence="11" id="KW-1185">Reference proteome</keyword>
<evidence type="ECO:0000256" key="7">
    <source>
        <dbReference type="ARBA" id="ARBA00023163"/>
    </source>
</evidence>
<keyword evidence="8" id="KW-0539">Nucleus</keyword>
<evidence type="ECO:0000256" key="3">
    <source>
        <dbReference type="ARBA" id="ARBA00022782"/>
    </source>
</evidence>
<dbReference type="AlphaFoldDB" id="A0A8B7UJ33"/>
<dbReference type="SUPFAM" id="SSF47459">
    <property type="entry name" value="HLH, helix-loop-helix DNA-binding domain"/>
    <property type="match status" value="1"/>
</dbReference>
<sequence length="307" mass="33247">MASLGLKPAAEEPQVPSLEGCSGSSMFEALARFKDPSRVSEPEKTLTLVKGTGSCLPRNVLSERERRKRISVSCERLRALLPQFDGRREDMVSILEMAVEFLQLVHTTVPGWEQHSVPTSSGKTWHAWQEDVLQLTLASRSPAGRQDLGTAVSEPSNLVSRPPPWPPHPLQSASPKLREEVPGRLCQVGSLTRGTESPGGMIEEANTGLMPVLDARSVSGSNVEDGTSFLLTASPDWWLGPMEGRGGAAPARNSPVDRAELSFLGDPESGSQETQDTSLEPWVSDLSSWGLALRDDVDSIFSDFFAS</sequence>
<dbReference type="OrthoDB" id="5966556at2759"/>
<gene>
    <name evidence="12" type="primary">Sohlh1</name>
</gene>
<evidence type="ECO:0000256" key="2">
    <source>
        <dbReference type="ARBA" id="ARBA00022473"/>
    </source>
</evidence>
<dbReference type="SMART" id="SM00353">
    <property type="entry name" value="HLH"/>
    <property type="match status" value="1"/>
</dbReference>
<dbReference type="KEGG" id="ccan:109686615"/>
<dbReference type="Proteomes" id="UP001732720">
    <property type="component" value="Chromosome 13"/>
</dbReference>
<evidence type="ECO:0000313" key="12">
    <source>
        <dbReference type="RefSeq" id="XP_020019588.1"/>
    </source>
</evidence>
<dbReference type="InterPro" id="IPR036638">
    <property type="entry name" value="HLH_DNA-bd_sf"/>
</dbReference>
<reference evidence="12" key="1">
    <citation type="submission" date="2025-08" db="UniProtKB">
        <authorList>
            <consortium name="RefSeq"/>
        </authorList>
    </citation>
    <scope>IDENTIFICATION</scope>
    <source>
        <tissue evidence="12">Leukocyte</tissue>
    </source>
</reference>
<evidence type="ECO:0000259" key="10">
    <source>
        <dbReference type="PROSITE" id="PS50888"/>
    </source>
</evidence>
<dbReference type="Gene3D" id="4.10.280.10">
    <property type="entry name" value="Helix-loop-helix DNA-binding domain"/>
    <property type="match status" value="1"/>
</dbReference>
<accession>A0A8B7UJ33</accession>
<evidence type="ECO:0000256" key="1">
    <source>
        <dbReference type="ARBA" id="ARBA00004123"/>
    </source>
</evidence>
<keyword evidence="5" id="KW-0805">Transcription regulation</keyword>
<feature type="region of interest" description="Disordered" evidence="9">
    <location>
        <begin position="145"/>
        <end position="179"/>
    </location>
</feature>
<organism evidence="12">
    <name type="scientific">Castor canadensis</name>
    <name type="common">American beaver</name>
    <dbReference type="NCBI Taxonomy" id="51338"/>
    <lineage>
        <taxon>Eukaryota</taxon>
        <taxon>Metazoa</taxon>
        <taxon>Chordata</taxon>
        <taxon>Craniata</taxon>
        <taxon>Vertebrata</taxon>
        <taxon>Euteleostomi</taxon>
        <taxon>Mammalia</taxon>
        <taxon>Eutheria</taxon>
        <taxon>Euarchontoglires</taxon>
        <taxon>Glires</taxon>
        <taxon>Rodentia</taxon>
        <taxon>Castorimorpha</taxon>
        <taxon>Castoridae</taxon>
        <taxon>Castor</taxon>
    </lineage>
</organism>
<dbReference type="Pfam" id="PF00010">
    <property type="entry name" value="HLH"/>
    <property type="match status" value="1"/>
</dbReference>
<dbReference type="RefSeq" id="XP_020019588.1">
    <property type="nucleotide sequence ID" value="XM_020163999.1"/>
</dbReference>
<proteinExistence type="predicted"/>
<comment type="subcellular location">
    <subcellularLocation>
        <location evidence="1">Nucleus</location>
    </subcellularLocation>
</comment>
<feature type="domain" description="BHLH" evidence="10">
    <location>
        <begin position="54"/>
        <end position="105"/>
    </location>
</feature>
<dbReference type="GO" id="GO:0046983">
    <property type="term" value="F:protein dimerization activity"/>
    <property type="evidence" value="ECO:0007669"/>
    <property type="project" value="InterPro"/>
</dbReference>
<dbReference type="RefSeq" id="XP_020019588.1">
    <property type="nucleotide sequence ID" value="XM_020163999.2"/>
</dbReference>
<evidence type="ECO:0000256" key="5">
    <source>
        <dbReference type="ARBA" id="ARBA00023015"/>
    </source>
</evidence>
<dbReference type="PANTHER" id="PTHR15402">
    <property type="entry name" value="TRANSCRIPTION FACTOR-LIKE 5 PROTEIN"/>
    <property type="match status" value="1"/>
</dbReference>
<dbReference type="PROSITE" id="PS50888">
    <property type="entry name" value="BHLH"/>
    <property type="match status" value="1"/>
</dbReference>
<keyword evidence="3" id="KW-0221">Differentiation</keyword>
<dbReference type="PANTHER" id="PTHR15402:SF4">
    <property type="entry name" value="SPERMATOGENESIS- AND OOGENESIS-SPECIFIC BASIC HELIX-LOOP-HELIX-CONTAINING PROTEIN 1"/>
    <property type="match status" value="1"/>
</dbReference>
<dbReference type="GO" id="GO:0007283">
    <property type="term" value="P:spermatogenesis"/>
    <property type="evidence" value="ECO:0007669"/>
    <property type="project" value="UniProtKB-KW"/>
</dbReference>
<dbReference type="GO" id="GO:0000978">
    <property type="term" value="F:RNA polymerase II cis-regulatory region sequence-specific DNA binding"/>
    <property type="evidence" value="ECO:0007669"/>
    <property type="project" value="TreeGrafter"/>
</dbReference>
<dbReference type="CDD" id="cd18908">
    <property type="entry name" value="bHLH_SOHLH1_2"/>
    <property type="match status" value="1"/>
</dbReference>
<dbReference type="GO" id="GO:0005634">
    <property type="term" value="C:nucleus"/>
    <property type="evidence" value="ECO:0007669"/>
    <property type="project" value="UniProtKB-SubCell"/>
</dbReference>
<protein>
    <submittedName>
        <fullName evidence="12">Spermatogenesis- and oogenesis-specific basic helix-loop-helix-containing protein 1</fullName>
    </submittedName>
</protein>
<dbReference type="CTD" id="402381"/>
<feature type="region of interest" description="Disordered" evidence="9">
    <location>
        <begin position="1"/>
        <end position="21"/>
    </location>
</feature>
<evidence type="ECO:0000313" key="11">
    <source>
        <dbReference type="Proteomes" id="UP001732720"/>
    </source>
</evidence>
<keyword evidence="6" id="KW-0238">DNA-binding</keyword>
<dbReference type="GeneID" id="109686615"/>
<name>A0A8B7UJ33_CASCN</name>
<dbReference type="InterPro" id="IPR039583">
    <property type="entry name" value="TCFL5/SOLH1/2"/>
</dbReference>
<evidence type="ECO:0000256" key="6">
    <source>
        <dbReference type="ARBA" id="ARBA00023125"/>
    </source>
</evidence>
<dbReference type="InterPro" id="IPR011598">
    <property type="entry name" value="bHLH_dom"/>
</dbReference>
<keyword evidence="7" id="KW-0804">Transcription</keyword>